<sequence length="298" mass="31880" precursor="true">MRPLSLALALLAALPTAAQLPPPVSPVADGAVPEKLAGGFAFTEGPAPDAAGNVYFTDQPNDRIHKWSADGKLTTFMEPCGRSNGLCFDAAGTLWACADAQNELWKIDVATKKVTVVVKDHAGKLLNGPNDIWVRPDGGAYFTDPLYKRPYWKRGPQEQPQAVYFLSKEGTLSKADADVKQPNGIIGTPDGKTLYVADFGVNKTHAYDIAADGTLKNRRVFANQASDGMTVDDAGNVYFTTRGVQVYDKAGKKIAQIDTPDGGCTNVCFGGADMRTLFITTGKSLYAVKMKTKGAARQ</sequence>
<dbReference type="SUPFAM" id="SSF63829">
    <property type="entry name" value="Calcium-dependent phosphotriesterase"/>
    <property type="match status" value="1"/>
</dbReference>
<gene>
    <name evidence="4" type="primary">gnl_5</name>
    <name evidence="4" type="ORF">ETAA1_12640</name>
</gene>
<reference evidence="4 5" key="1">
    <citation type="submission" date="2019-02" db="EMBL/GenBank/DDBJ databases">
        <title>Deep-cultivation of Planctomycetes and their phenomic and genomic characterization uncovers novel biology.</title>
        <authorList>
            <person name="Wiegand S."/>
            <person name="Jogler M."/>
            <person name="Boedeker C."/>
            <person name="Pinto D."/>
            <person name="Vollmers J."/>
            <person name="Rivas-Marin E."/>
            <person name="Kohn T."/>
            <person name="Peeters S.H."/>
            <person name="Heuer A."/>
            <person name="Rast P."/>
            <person name="Oberbeckmann S."/>
            <person name="Bunk B."/>
            <person name="Jeske O."/>
            <person name="Meyerdierks A."/>
            <person name="Storesund J.E."/>
            <person name="Kallscheuer N."/>
            <person name="Luecker S."/>
            <person name="Lage O.M."/>
            <person name="Pohl T."/>
            <person name="Merkel B.J."/>
            <person name="Hornburger P."/>
            <person name="Mueller R.-W."/>
            <person name="Bruemmer F."/>
            <person name="Labrenz M."/>
            <person name="Spormann A.M."/>
            <person name="Op den Camp H."/>
            <person name="Overmann J."/>
            <person name="Amann R."/>
            <person name="Jetten M.S.M."/>
            <person name="Mascher T."/>
            <person name="Medema M.H."/>
            <person name="Devos D.P."/>
            <person name="Kaster A.-K."/>
            <person name="Ovreas L."/>
            <person name="Rohde M."/>
            <person name="Galperin M.Y."/>
            <person name="Jogler C."/>
        </authorList>
    </citation>
    <scope>NUCLEOTIDE SEQUENCE [LARGE SCALE GENOMIC DNA]</scope>
    <source>
        <strain evidence="4 5">ETA_A1</strain>
    </source>
</reference>
<keyword evidence="1 4" id="KW-0378">Hydrolase</keyword>
<dbReference type="PANTHER" id="PTHR47572">
    <property type="entry name" value="LIPOPROTEIN-RELATED"/>
    <property type="match status" value="1"/>
</dbReference>
<proteinExistence type="predicted"/>
<dbReference type="InterPro" id="IPR013658">
    <property type="entry name" value="SGL"/>
</dbReference>
<evidence type="ECO:0000313" key="5">
    <source>
        <dbReference type="Proteomes" id="UP000319576"/>
    </source>
</evidence>
<evidence type="ECO:0000259" key="3">
    <source>
        <dbReference type="Pfam" id="PF08450"/>
    </source>
</evidence>
<dbReference type="GO" id="GO:0004341">
    <property type="term" value="F:gluconolactonase activity"/>
    <property type="evidence" value="ECO:0007669"/>
    <property type="project" value="UniProtKB-EC"/>
</dbReference>
<dbReference type="Pfam" id="PF08450">
    <property type="entry name" value="SGL"/>
    <property type="match status" value="1"/>
</dbReference>
<dbReference type="PANTHER" id="PTHR47572:SF4">
    <property type="entry name" value="LACTONASE DRP35"/>
    <property type="match status" value="1"/>
</dbReference>
<dbReference type="Gene3D" id="2.120.10.30">
    <property type="entry name" value="TolB, C-terminal domain"/>
    <property type="match status" value="1"/>
</dbReference>
<feature type="domain" description="SMP-30/Gluconolactonase/LRE-like region" evidence="3">
    <location>
        <begin position="42"/>
        <end position="282"/>
    </location>
</feature>
<evidence type="ECO:0000256" key="2">
    <source>
        <dbReference type="SAM" id="SignalP"/>
    </source>
</evidence>
<evidence type="ECO:0000256" key="1">
    <source>
        <dbReference type="ARBA" id="ARBA00022801"/>
    </source>
</evidence>
<feature type="chain" id="PRO_5021939489" evidence="2">
    <location>
        <begin position="19"/>
        <end position="298"/>
    </location>
</feature>
<dbReference type="Proteomes" id="UP000319576">
    <property type="component" value="Chromosome"/>
</dbReference>
<protein>
    <submittedName>
        <fullName evidence="4">Gluconolactonase</fullName>
        <ecNumber evidence="4">3.1.1.17</ecNumber>
    </submittedName>
</protein>
<dbReference type="EC" id="3.1.1.17" evidence="4"/>
<feature type="signal peptide" evidence="2">
    <location>
        <begin position="1"/>
        <end position="18"/>
    </location>
</feature>
<keyword evidence="2" id="KW-0732">Signal</keyword>
<name>A0A517XPC3_9BACT</name>
<dbReference type="RefSeq" id="WP_145235294.1">
    <property type="nucleotide sequence ID" value="NZ_CP036273.1"/>
</dbReference>
<accession>A0A517XPC3</accession>
<dbReference type="InterPro" id="IPR011042">
    <property type="entry name" value="6-blade_b-propeller_TolB-like"/>
</dbReference>
<dbReference type="KEGG" id="uli:ETAA1_12640"/>
<evidence type="ECO:0000313" key="4">
    <source>
        <dbReference type="EMBL" id="QDU19357.1"/>
    </source>
</evidence>
<dbReference type="OrthoDB" id="272794at2"/>
<keyword evidence="5" id="KW-1185">Reference proteome</keyword>
<organism evidence="4 5">
    <name type="scientific">Urbifossiella limnaea</name>
    <dbReference type="NCBI Taxonomy" id="2528023"/>
    <lineage>
        <taxon>Bacteria</taxon>
        <taxon>Pseudomonadati</taxon>
        <taxon>Planctomycetota</taxon>
        <taxon>Planctomycetia</taxon>
        <taxon>Gemmatales</taxon>
        <taxon>Gemmataceae</taxon>
        <taxon>Urbifossiella</taxon>
    </lineage>
</organism>
<dbReference type="EMBL" id="CP036273">
    <property type="protein sequence ID" value="QDU19357.1"/>
    <property type="molecule type" value="Genomic_DNA"/>
</dbReference>
<dbReference type="InterPro" id="IPR051262">
    <property type="entry name" value="SMP-30/CGR1_Lactonase"/>
</dbReference>
<dbReference type="AlphaFoldDB" id="A0A517XPC3"/>